<dbReference type="SUPFAM" id="SSF52540">
    <property type="entry name" value="P-loop containing nucleoside triphosphate hydrolases"/>
    <property type="match status" value="1"/>
</dbReference>
<keyword evidence="3" id="KW-1048">Host nucleus</keyword>
<evidence type="ECO:0000256" key="12">
    <source>
        <dbReference type="ARBA" id="ARBA00023124"/>
    </source>
</evidence>
<reference evidence="16" key="1">
    <citation type="journal article" date="2016" name="Infect. Genet. Evol.">
        <title>Cycloviruses, gemycircularviruses and other novel replication-associated protein encoding circular viruses in Pacific flying fox (Pteropus tonganus) faeces.</title>
        <authorList>
            <person name="Male M.F."/>
            <person name="Kraberger S."/>
            <person name="Stainton D."/>
            <person name="Kami V."/>
            <person name="Varsani A."/>
        </authorList>
    </citation>
    <scope>NUCLEOTIDE SEQUENCE [LARGE SCALE GENOMIC DNA]</scope>
</reference>
<dbReference type="Gene3D" id="3.40.50.300">
    <property type="entry name" value="P-loop containing nucleotide triphosphate hydrolases"/>
    <property type="match status" value="1"/>
</dbReference>
<dbReference type="GO" id="GO:0046872">
    <property type="term" value="F:metal ion binding"/>
    <property type="evidence" value="ECO:0007669"/>
    <property type="project" value="UniProtKB-KW"/>
</dbReference>
<dbReference type="GO" id="GO:0016779">
    <property type="term" value="F:nucleotidyltransferase activity"/>
    <property type="evidence" value="ECO:0007669"/>
    <property type="project" value="UniProtKB-KW"/>
</dbReference>
<evidence type="ECO:0000256" key="3">
    <source>
        <dbReference type="ARBA" id="ARBA00022562"/>
    </source>
</evidence>
<dbReference type="InterPro" id="IPR027417">
    <property type="entry name" value="P-loop_NTPase"/>
</dbReference>
<feature type="domain" description="CRESS-DNA virus Rep endonuclease" evidence="14">
    <location>
        <begin position="4"/>
        <end position="103"/>
    </location>
</feature>
<dbReference type="Proteomes" id="UP000114907">
    <property type="component" value="Segment"/>
</dbReference>
<dbReference type="KEGG" id="vg:37617518"/>
<evidence type="ECO:0000256" key="13">
    <source>
        <dbReference type="ARBA" id="ARBA00023125"/>
    </source>
</evidence>
<evidence type="ECO:0000259" key="14">
    <source>
        <dbReference type="PROSITE" id="PS52020"/>
    </source>
</evidence>
<keyword evidence="16" id="KW-1185">Reference proteome</keyword>
<sequence length="344" mass="38860">MSFYFCARYGLFTYSQCADLNHWAVLDLFSGLGAECIIGRELHEDGGTHLHVFADFGRRFRSRSSKIFDCEGRHPNVSASRGKPDEGWDYAIKDGDVVAGGLERPDGVTRRSGDSTSDQKWGEIAGAEDRDEFWRLVHELDPKSLVIHFPAISKYCDWKFSPRQVEYVHPINIDFVGGEVDGRDHWLAQAGIGLGGTGKSPQMNTWGPRFHPAGLRGMKSLCVYGKSRTGKTLWARSLGRHIYCIGLVSGAECARAEEVDYAVFDDIRGGIKFFHAYKEWMGAQAVVSVKLLYRDPKLVRWGKPSIWLSNKDPRCDMSQEDVEWLEDNCIFVECNETIFRANTE</sequence>
<evidence type="ECO:0000256" key="5">
    <source>
        <dbReference type="ARBA" id="ARBA00022695"/>
    </source>
</evidence>
<dbReference type="GO" id="GO:0000166">
    <property type="term" value="F:nucleotide binding"/>
    <property type="evidence" value="ECO:0007669"/>
    <property type="project" value="UniProtKB-KW"/>
</dbReference>
<keyword evidence="6" id="KW-0235">DNA replication</keyword>
<organism evidence="15 16">
    <name type="scientific">pteropus associated gemycircularvirus 2</name>
    <dbReference type="NCBI Taxonomy" id="1985396"/>
    <lineage>
        <taxon>Viruses</taxon>
        <taxon>Monodnaviria</taxon>
        <taxon>Shotokuvirae</taxon>
        <taxon>Cressdnaviricota</taxon>
        <taxon>Repensiviricetes</taxon>
        <taxon>Geplafuvirales</taxon>
        <taxon>Genomoviridae</taxon>
        <taxon>Gemycircularvirus</taxon>
        <taxon>Gemycircularvirus ptero2</taxon>
    </lineage>
</organism>
<evidence type="ECO:0000256" key="9">
    <source>
        <dbReference type="ARBA" id="ARBA00022741"/>
    </source>
</evidence>
<evidence type="ECO:0000256" key="4">
    <source>
        <dbReference type="ARBA" id="ARBA00022679"/>
    </source>
</evidence>
<keyword evidence="8" id="KW-0479">Metal-binding</keyword>
<protein>
    <recommendedName>
        <fullName evidence="2">Replication-associated protein</fullName>
    </recommendedName>
</protein>
<dbReference type="InterPro" id="IPR001301">
    <property type="entry name" value="Gemini_AL1_CLV"/>
</dbReference>
<keyword evidence="4" id="KW-0808">Transferase</keyword>
<proteinExistence type="predicted"/>
<evidence type="ECO:0000256" key="1">
    <source>
        <dbReference type="ARBA" id="ARBA00004147"/>
    </source>
</evidence>
<dbReference type="OrthoDB" id="9195at10239"/>
<accession>A0A140CTK9</accession>
<keyword evidence="13" id="KW-0238">DNA-binding</keyword>
<dbReference type="GO" id="GO:0006260">
    <property type="term" value="P:DNA replication"/>
    <property type="evidence" value="ECO:0007669"/>
    <property type="project" value="UniProtKB-KW"/>
</dbReference>
<evidence type="ECO:0000256" key="8">
    <source>
        <dbReference type="ARBA" id="ARBA00022723"/>
    </source>
</evidence>
<evidence type="ECO:0000313" key="15">
    <source>
        <dbReference type="EMBL" id="AMH87666.1"/>
    </source>
</evidence>
<evidence type="ECO:0000256" key="10">
    <source>
        <dbReference type="ARBA" id="ARBA00022759"/>
    </source>
</evidence>
<dbReference type="Gene3D" id="3.40.1310.20">
    <property type="match status" value="1"/>
</dbReference>
<keyword evidence="11" id="KW-0378">Hydrolase</keyword>
<evidence type="ECO:0000256" key="2">
    <source>
        <dbReference type="ARBA" id="ARBA00014531"/>
    </source>
</evidence>
<comment type="subcellular location">
    <subcellularLocation>
        <location evidence="1">Host nucleus</location>
    </subcellularLocation>
</comment>
<dbReference type="GO" id="GO:0042025">
    <property type="term" value="C:host cell nucleus"/>
    <property type="evidence" value="ECO:0007669"/>
    <property type="project" value="UniProtKB-SubCell"/>
</dbReference>
<keyword evidence="10" id="KW-0255">Endonuclease</keyword>
<keyword evidence="5" id="KW-0548">Nucleotidyltransferase</keyword>
<dbReference type="GO" id="GO:0004519">
    <property type="term" value="F:endonuclease activity"/>
    <property type="evidence" value="ECO:0007669"/>
    <property type="project" value="UniProtKB-KW"/>
</dbReference>
<evidence type="ECO:0000256" key="11">
    <source>
        <dbReference type="ARBA" id="ARBA00022801"/>
    </source>
</evidence>
<keyword evidence="7" id="KW-0540">Nuclease</keyword>
<dbReference type="Pfam" id="PF00799">
    <property type="entry name" value="Gemini_AL1"/>
    <property type="match status" value="1"/>
</dbReference>
<dbReference type="PRINTS" id="PR00228">
    <property type="entry name" value="GEMCOATCLVL1"/>
</dbReference>
<dbReference type="SUPFAM" id="SSF55464">
    <property type="entry name" value="Origin of replication-binding domain, RBD-like"/>
    <property type="match status" value="1"/>
</dbReference>
<dbReference type="PROSITE" id="PS52020">
    <property type="entry name" value="CRESS_DNA_REP"/>
    <property type="match status" value="1"/>
</dbReference>
<evidence type="ECO:0000256" key="7">
    <source>
        <dbReference type="ARBA" id="ARBA00022722"/>
    </source>
</evidence>
<dbReference type="GO" id="GO:0005198">
    <property type="term" value="F:structural molecule activity"/>
    <property type="evidence" value="ECO:0007669"/>
    <property type="project" value="InterPro"/>
</dbReference>
<dbReference type="GO" id="GO:0003677">
    <property type="term" value="F:DNA binding"/>
    <property type="evidence" value="ECO:0007669"/>
    <property type="project" value="UniProtKB-KW"/>
</dbReference>
<name>A0A140CTK9_9VIRU</name>
<evidence type="ECO:0000313" key="16">
    <source>
        <dbReference type="Proteomes" id="UP000114907"/>
    </source>
</evidence>
<dbReference type="EMBL" id="KT732792">
    <property type="protein sequence ID" value="AMH87666.1"/>
    <property type="molecule type" value="Genomic_DNA"/>
</dbReference>
<keyword evidence="9" id="KW-0547">Nucleotide-binding</keyword>
<dbReference type="InterPro" id="IPR049912">
    <property type="entry name" value="CRESS_DNA_REP"/>
</dbReference>
<keyword evidence="12" id="KW-0190">Covalent protein-DNA linkage</keyword>
<dbReference type="GO" id="GO:0016787">
    <property type="term" value="F:hydrolase activity"/>
    <property type="evidence" value="ECO:0007669"/>
    <property type="project" value="UniProtKB-KW"/>
</dbReference>
<evidence type="ECO:0000256" key="6">
    <source>
        <dbReference type="ARBA" id="ARBA00022705"/>
    </source>
</evidence>